<dbReference type="KEGG" id="sact:DMT42_18900"/>
<proteinExistence type="predicted"/>
<dbReference type="OrthoDB" id="9962361at2"/>
<evidence type="ECO:0000256" key="2">
    <source>
        <dbReference type="SAM" id="SignalP"/>
    </source>
</evidence>
<sequence length="145" mass="14960">MKSPDGAGEWESAMRNLSSSRKKTLGSVAVVASLALAAPVVATGTAHAATKVNLKGTVSCARFGDDVVPDTITVTPQKGKAGSDDLPGDDPVEEYGLKVTGIPKNGVNATAKIACVDSDDETHTYTKSFKVQKPATGTPQVVNFK</sequence>
<organism evidence="3 4">
    <name type="scientific">Streptomyces actuosus</name>
    <dbReference type="NCBI Taxonomy" id="1885"/>
    <lineage>
        <taxon>Bacteria</taxon>
        <taxon>Bacillati</taxon>
        <taxon>Actinomycetota</taxon>
        <taxon>Actinomycetes</taxon>
        <taxon>Kitasatosporales</taxon>
        <taxon>Streptomycetaceae</taxon>
        <taxon>Streptomyces</taxon>
    </lineage>
</organism>
<name>A0A2U9P4K2_STRAS</name>
<feature type="region of interest" description="Disordered" evidence="1">
    <location>
        <begin position="74"/>
        <end position="95"/>
    </location>
</feature>
<keyword evidence="4" id="KW-1185">Reference proteome</keyword>
<feature type="chain" id="PRO_5015852274" evidence="2">
    <location>
        <begin position="49"/>
        <end position="145"/>
    </location>
</feature>
<dbReference type="Proteomes" id="UP000247634">
    <property type="component" value="Chromosome"/>
</dbReference>
<evidence type="ECO:0000313" key="4">
    <source>
        <dbReference type="Proteomes" id="UP000247634"/>
    </source>
</evidence>
<dbReference type="EMBL" id="CP029788">
    <property type="protein sequence ID" value="AWT44174.1"/>
    <property type="molecule type" value="Genomic_DNA"/>
</dbReference>
<keyword evidence="2" id="KW-0732">Signal</keyword>
<evidence type="ECO:0000256" key="1">
    <source>
        <dbReference type="SAM" id="MobiDB-lite"/>
    </source>
</evidence>
<feature type="signal peptide" evidence="2">
    <location>
        <begin position="1"/>
        <end position="48"/>
    </location>
</feature>
<accession>A0A2U9P4K2</accession>
<gene>
    <name evidence="3" type="ORF">DMT42_18900</name>
</gene>
<reference evidence="3 4" key="1">
    <citation type="submission" date="2018-06" db="EMBL/GenBank/DDBJ databases">
        <title>The complete genome sequence of a nosiheptide producer Streptomyces actuosus ATCC 25421: deducing the ability of producing a new class III lantibiotics.</title>
        <authorList>
            <person name="Liu W."/>
            <person name="Sun F."/>
            <person name="Hu Y."/>
        </authorList>
    </citation>
    <scope>NUCLEOTIDE SEQUENCE [LARGE SCALE GENOMIC DNA]</scope>
    <source>
        <strain evidence="3 4">ATCC 25421</strain>
    </source>
</reference>
<evidence type="ECO:0000313" key="3">
    <source>
        <dbReference type="EMBL" id="AWT44174.1"/>
    </source>
</evidence>
<dbReference type="AlphaFoldDB" id="A0A2U9P4K2"/>
<protein>
    <submittedName>
        <fullName evidence="3">Uncharacterized protein</fullName>
    </submittedName>
</protein>